<dbReference type="AlphaFoldDB" id="A0A8H3CH10"/>
<accession>A0A8H3CH10</accession>
<comment type="caution">
    <text evidence="1">The sequence shown here is derived from an EMBL/GenBank/DDBJ whole genome shotgun (WGS) entry which is preliminary data.</text>
</comment>
<organism evidence="1 2">
    <name type="scientific">Rhizoctonia solani</name>
    <dbReference type="NCBI Taxonomy" id="456999"/>
    <lineage>
        <taxon>Eukaryota</taxon>
        <taxon>Fungi</taxon>
        <taxon>Dikarya</taxon>
        <taxon>Basidiomycota</taxon>
        <taxon>Agaricomycotina</taxon>
        <taxon>Agaricomycetes</taxon>
        <taxon>Cantharellales</taxon>
        <taxon>Ceratobasidiaceae</taxon>
        <taxon>Rhizoctonia</taxon>
    </lineage>
</organism>
<dbReference type="EMBL" id="CAJMWZ010003960">
    <property type="protein sequence ID" value="CAE6481479.1"/>
    <property type="molecule type" value="Genomic_DNA"/>
</dbReference>
<sequence length="297" mass="32203">MHFPNATSPRMQTHIQTKATSWYMDRNTPAFGPSDQGFRMLNTSTSGFAEGATLDPAYIPTYRIPPQGDPFGGSGVPWALGWPSHSAIRYEASASGPTFQNLDPDPEGASLPKAEIHLATFHDTGLVPPFDMILPAVGGSTLTHASLSIPHDQNTLRGFQPQYHLRHGGFLDNITSLPYNNPTTVVAARIPAPDPPSHRVPFFAGSSSVLFMPISGGSGGQAQSVHTSATVRMEVSQDLFVHASEQAIKYFVKEFKQTIGKRVRQVECSLCGRSKLHNARASNLEVLTKYSRDCPSS</sequence>
<evidence type="ECO:0000313" key="2">
    <source>
        <dbReference type="Proteomes" id="UP000663850"/>
    </source>
</evidence>
<proteinExistence type="predicted"/>
<gene>
    <name evidence="1" type="ORF">RDB_LOCUS75421</name>
</gene>
<dbReference type="Proteomes" id="UP000663850">
    <property type="component" value="Unassembled WGS sequence"/>
</dbReference>
<protein>
    <submittedName>
        <fullName evidence="1">Uncharacterized protein</fullName>
    </submittedName>
</protein>
<reference evidence="1" key="1">
    <citation type="submission" date="2021-01" db="EMBL/GenBank/DDBJ databases">
        <authorList>
            <person name="Kaushik A."/>
        </authorList>
    </citation>
    <scope>NUCLEOTIDE SEQUENCE</scope>
    <source>
        <strain evidence="1">Type strain: AG8-Rh-89/</strain>
    </source>
</reference>
<evidence type="ECO:0000313" key="1">
    <source>
        <dbReference type="EMBL" id="CAE6481479.1"/>
    </source>
</evidence>
<name>A0A8H3CH10_9AGAM</name>